<evidence type="ECO:0000256" key="15">
    <source>
        <dbReference type="ARBA" id="ARBA00032932"/>
    </source>
</evidence>
<accession>A0ABR7PAH8</accession>
<dbReference type="PANTHER" id="PTHR30622:SF2">
    <property type="entry name" value="UNDECAPRENYL-DIPHOSPHATASE"/>
    <property type="match status" value="1"/>
</dbReference>
<evidence type="ECO:0000256" key="4">
    <source>
        <dbReference type="ARBA" id="ARBA00021581"/>
    </source>
</evidence>
<evidence type="ECO:0000313" key="19">
    <source>
        <dbReference type="Proteomes" id="UP000661649"/>
    </source>
</evidence>
<feature type="transmembrane region" description="Helical" evidence="17">
    <location>
        <begin position="210"/>
        <end position="228"/>
    </location>
</feature>
<sequence>MSYIQAFLLGIVQGITEFFPVSSSGHLVILENLFGMKIQPSVFFHVILHVGTLVAVMLAFNSDIKRLILELLRLVYDIYYNIRTGIHNGWKQSGKRYRKLVPNNYRKFMLLLIVSSVPTFIIGMLLEESVRVASANLLAPGIGLLITGVLLFIADFFPTGNKVPKEVTYLVAVIIGVFQGFAVLPGISRAGVTIVACLLCGLNRKFAIRYSFLLSIPAVIGALVLEIVKLNPGEFSAGMVGMGVLGFIAAAVTGCFCIKMMLKIVKRKPFRRFSVYCFFMAVLTIICSFAL</sequence>
<comment type="catalytic activity">
    <reaction evidence="16 17">
        <text>di-trans,octa-cis-undecaprenyl diphosphate + H2O = di-trans,octa-cis-undecaprenyl phosphate + phosphate + H(+)</text>
        <dbReference type="Rhea" id="RHEA:28094"/>
        <dbReference type="ChEBI" id="CHEBI:15377"/>
        <dbReference type="ChEBI" id="CHEBI:15378"/>
        <dbReference type="ChEBI" id="CHEBI:43474"/>
        <dbReference type="ChEBI" id="CHEBI:58405"/>
        <dbReference type="ChEBI" id="CHEBI:60392"/>
        <dbReference type="EC" id="3.6.1.27"/>
    </reaction>
</comment>
<feature type="transmembrane region" description="Helical" evidence="17">
    <location>
        <begin position="42"/>
        <end position="60"/>
    </location>
</feature>
<dbReference type="Pfam" id="PF02673">
    <property type="entry name" value="BacA"/>
    <property type="match status" value="1"/>
</dbReference>
<evidence type="ECO:0000256" key="8">
    <source>
        <dbReference type="ARBA" id="ARBA00022960"/>
    </source>
</evidence>
<evidence type="ECO:0000256" key="1">
    <source>
        <dbReference type="ARBA" id="ARBA00004651"/>
    </source>
</evidence>
<dbReference type="HAMAP" id="MF_01006">
    <property type="entry name" value="Undec_diphosphatase"/>
    <property type="match status" value="1"/>
</dbReference>
<dbReference type="EMBL" id="JACRTP010000002">
    <property type="protein sequence ID" value="MBC8628371.1"/>
    <property type="molecule type" value="Genomic_DNA"/>
</dbReference>
<keyword evidence="6 17" id="KW-0812">Transmembrane</keyword>
<gene>
    <name evidence="17" type="primary">uppP</name>
    <name evidence="18" type="ORF">H8712_07025</name>
</gene>
<feature type="transmembrane region" description="Helical" evidence="17">
    <location>
        <begin position="240"/>
        <end position="261"/>
    </location>
</feature>
<reference evidence="18 19" key="1">
    <citation type="submission" date="2020-08" db="EMBL/GenBank/DDBJ databases">
        <title>Genome public.</title>
        <authorList>
            <person name="Liu C."/>
            <person name="Sun Q."/>
        </authorList>
    </citation>
    <scope>NUCLEOTIDE SEQUENCE [LARGE SCALE GENOMIC DNA]</scope>
    <source>
        <strain evidence="18 19">3_YM_SP_D4_24.mj</strain>
    </source>
</reference>
<evidence type="ECO:0000256" key="13">
    <source>
        <dbReference type="ARBA" id="ARBA00023316"/>
    </source>
</evidence>
<evidence type="ECO:0000313" key="18">
    <source>
        <dbReference type="EMBL" id="MBC8628371.1"/>
    </source>
</evidence>
<keyword evidence="10 17" id="KW-1133">Transmembrane helix</keyword>
<organism evidence="18 19">
    <name type="scientific">Blautia stercoris</name>
    <dbReference type="NCBI Taxonomy" id="871664"/>
    <lineage>
        <taxon>Bacteria</taxon>
        <taxon>Bacillati</taxon>
        <taxon>Bacillota</taxon>
        <taxon>Clostridia</taxon>
        <taxon>Lachnospirales</taxon>
        <taxon>Lachnospiraceae</taxon>
        <taxon>Blautia</taxon>
    </lineage>
</organism>
<keyword evidence="7 17" id="KW-0378">Hydrolase</keyword>
<evidence type="ECO:0000256" key="7">
    <source>
        <dbReference type="ARBA" id="ARBA00022801"/>
    </source>
</evidence>
<protein>
    <recommendedName>
        <fullName evidence="4 17">Undecaprenyl-diphosphatase</fullName>
        <ecNumber evidence="3 17">3.6.1.27</ecNumber>
    </recommendedName>
    <alternativeName>
        <fullName evidence="15 17">Bacitracin resistance protein</fullName>
    </alternativeName>
    <alternativeName>
        <fullName evidence="14 17">Undecaprenyl pyrophosphate phosphatase</fullName>
    </alternativeName>
</protein>
<evidence type="ECO:0000256" key="5">
    <source>
        <dbReference type="ARBA" id="ARBA00022475"/>
    </source>
</evidence>
<evidence type="ECO:0000256" key="2">
    <source>
        <dbReference type="ARBA" id="ARBA00010621"/>
    </source>
</evidence>
<proteinExistence type="inferred from homology"/>
<feature type="transmembrane region" description="Helical" evidence="17">
    <location>
        <begin position="108"/>
        <end position="126"/>
    </location>
</feature>
<dbReference type="PANTHER" id="PTHR30622">
    <property type="entry name" value="UNDECAPRENYL-DIPHOSPHATASE"/>
    <property type="match status" value="1"/>
</dbReference>
<feature type="transmembrane region" description="Helical" evidence="17">
    <location>
        <begin position="138"/>
        <end position="157"/>
    </location>
</feature>
<name>A0ABR7PAH8_9FIRM</name>
<comment type="miscellaneous">
    <text evidence="17">Bacitracin is thought to be involved in the inhibition of peptidoglycan synthesis by sequestering undecaprenyl diphosphate, thereby reducing the pool of lipid carrier available.</text>
</comment>
<keyword evidence="11 17" id="KW-0472">Membrane</keyword>
<feature type="transmembrane region" description="Helical" evidence="17">
    <location>
        <begin position="273"/>
        <end position="290"/>
    </location>
</feature>
<feature type="transmembrane region" description="Helical" evidence="17">
    <location>
        <begin position="169"/>
        <end position="198"/>
    </location>
</feature>
<evidence type="ECO:0000256" key="9">
    <source>
        <dbReference type="ARBA" id="ARBA00022984"/>
    </source>
</evidence>
<evidence type="ECO:0000256" key="14">
    <source>
        <dbReference type="ARBA" id="ARBA00032707"/>
    </source>
</evidence>
<keyword evidence="13 17" id="KW-0961">Cell wall biogenesis/degradation</keyword>
<dbReference type="InterPro" id="IPR003824">
    <property type="entry name" value="UppP"/>
</dbReference>
<comment type="function">
    <text evidence="17">Catalyzes the dephosphorylation of undecaprenyl diphosphate (UPP). Confers resistance to bacitracin.</text>
</comment>
<evidence type="ECO:0000256" key="6">
    <source>
        <dbReference type="ARBA" id="ARBA00022692"/>
    </source>
</evidence>
<evidence type="ECO:0000256" key="11">
    <source>
        <dbReference type="ARBA" id="ARBA00023136"/>
    </source>
</evidence>
<keyword evidence="12 17" id="KW-0046">Antibiotic resistance</keyword>
<keyword evidence="19" id="KW-1185">Reference proteome</keyword>
<evidence type="ECO:0000256" key="16">
    <source>
        <dbReference type="ARBA" id="ARBA00047594"/>
    </source>
</evidence>
<comment type="caution">
    <text evidence="18">The sequence shown here is derived from an EMBL/GenBank/DDBJ whole genome shotgun (WGS) entry which is preliminary data.</text>
</comment>
<evidence type="ECO:0000256" key="17">
    <source>
        <dbReference type="HAMAP-Rule" id="MF_01006"/>
    </source>
</evidence>
<evidence type="ECO:0000256" key="12">
    <source>
        <dbReference type="ARBA" id="ARBA00023251"/>
    </source>
</evidence>
<keyword evidence="9 17" id="KW-0573">Peptidoglycan synthesis</keyword>
<dbReference type="Proteomes" id="UP000661649">
    <property type="component" value="Unassembled WGS sequence"/>
</dbReference>
<keyword evidence="8 17" id="KW-0133">Cell shape</keyword>
<evidence type="ECO:0000256" key="3">
    <source>
        <dbReference type="ARBA" id="ARBA00012374"/>
    </source>
</evidence>
<evidence type="ECO:0000256" key="10">
    <source>
        <dbReference type="ARBA" id="ARBA00022989"/>
    </source>
</evidence>
<dbReference type="RefSeq" id="WP_117455635.1">
    <property type="nucleotide sequence ID" value="NZ_JACRTP010000002.1"/>
</dbReference>
<keyword evidence="5 17" id="KW-1003">Cell membrane</keyword>
<dbReference type="EC" id="3.6.1.27" evidence="3 17"/>
<comment type="subcellular location">
    <subcellularLocation>
        <location evidence="1 17">Cell membrane</location>
        <topology evidence="1 17">Multi-pass membrane protein</topology>
    </subcellularLocation>
</comment>
<comment type="similarity">
    <text evidence="2 17">Belongs to the UppP family.</text>
</comment>